<accession>A0ABS6WU83</accession>
<comment type="caution">
    <text evidence="2">The sequence shown here is derived from an EMBL/GenBank/DDBJ whole genome shotgun (WGS) entry which is preliminary data.</text>
</comment>
<keyword evidence="2" id="KW-0378">Hydrolase</keyword>
<feature type="region of interest" description="Disordered" evidence="1">
    <location>
        <begin position="527"/>
        <end position="566"/>
    </location>
</feature>
<name>A0ABS6WU83_9HYPH</name>
<dbReference type="Proteomes" id="UP001430804">
    <property type="component" value="Unassembled WGS sequence"/>
</dbReference>
<gene>
    <name evidence="2" type="ORF">KY465_18100</name>
</gene>
<evidence type="ECO:0000313" key="3">
    <source>
        <dbReference type="Proteomes" id="UP001430804"/>
    </source>
</evidence>
<protein>
    <submittedName>
        <fullName evidence="2">Cell wall hydrolase</fullName>
    </submittedName>
</protein>
<sequence>MPKIANTVADVVLGEAVSGNRDERYEDMLHIASVISNRSLSLGITPQQVVANRNEFNAYGKKLPSGVERYRSLAEKALNQVATVGPVTDAKFYATPKAQHNLPPGLVQVTSTKGHNYFVDPLNRAVGTAIGYIQPSTVNLATGVGVPTPVARPDQATALASYAPTPEARPDMLSAQVAPANKDPGFAFKTNAARQGVADFAPEMSELFSEIARGLKDPGAYTVTSTSEPRPGLAQLTHVRDRGAVDFRTRDKNKEELDELVAAALYAPGTQSIAFNHNPKAPHMHVGTSAAYGAGLLPGSDTSRLSEDIADSLRSWSDSLKTGAEYAPPVPEALAPVPSAAPRSPSNVATPSPNANQTSTGRLSAEFSPAPASQTGLSPSQHADLTASLNQQAQDVSASNLAKDVLGEQLSRQAASIQSGTYAPDPDTSLRADMLSATPAPTNVSAPAAAAPSAAAAAAAPAPSDSYYNSPRGSQLAADDVKSRENLAKDVLEAALTKQAASVKAGTYAPPTDTSLRKDISTPIAAVAPPLAPPRTIAPPPTVTPYTPDPAPARAPAPKAPPANSAMDVWQGRAMTGTATNGNQVSRNPDGTVSMTSEKYGYTETMNPDGSYRSTTAPGLFGIDAAVRSMFSDINDPLAATMSSMGFNTGQQKAPTQPGFPAAPGTTGETKADDDRGFLESLFTGENFGRLAGATIGAALLGPTGAALGAKLGGQVGGGRSGQQQESGNFFSDVLGGLFGGNAGGFPDAPTGSGTFGGYDPAYAEGFAEAARSGALGAQAQAAANNPGGGLY</sequence>
<reference evidence="2" key="1">
    <citation type="submission" date="2021-07" db="EMBL/GenBank/DDBJ databases">
        <title>Pseudohoeflea marina sp. nov. a polyhydroxyalcanoate-producing bacterium.</title>
        <authorList>
            <person name="Zheng W."/>
            <person name="Yu S."/>
            <person name="Huang Y."/>
        </authorList>
    </citation>
    <scope>NUCLEOTIDE SEQUENCE</scope>
    <source>
        <strain evidence="2">DP4N28-3</strain>
    </source>
</reference>
<evidence type="ECO:0000256" key="1">
    <source>
        <dbReference type="SAM" id="MobiDB-lite"/>
    </source>
</evidence>
<organism evidence="2 3">
    <name type="scientific">Pseudohoeflea coraliihabitans</name>
    <dbReference type="NCBI Taxonomy" id="2860393"/>
    <lineage>
        <taxon>Bacteria</taxon>
        <taxon>Pseudomonadati</taxon>
        <taxon>Pseudomonadota</taxon>
        <taxon>Alphaproteobacteria</taxon>
        <taxon>Hyphomicrobiales</taxon>
        <taxon>Rhizobiaceae</taxon>
        <taxon>Pseudohoeflea</taxon>
    </lineage>
</organism>
<feature type="compositionally biased region" description="Pro residues" evidence="1">
    <location>
        <begin position="530"/>
        <end position="561"/>
    </location>
</feature>
<dbReference type="RefSeq" id="WP_219203530.1">
    <property type="nucleotide sequence ID" value="NZ_JAHWQX010000006.1"/>
</dbReference>
<dbReference type="GO" id="GO:0016787">
    <property type="term" value="F:hydrolase activity"/>
    <property type="evidence" value="ECO:0007669"/>
    <property type="project" value="UniProtKB-KW"/>
</dbReference>
<feature type="compositionally biased region" description="Polar residues" evidence="1">
    <location>
        <begin position="347"/>
        <end position="362"/>
    </location>
</feature>
<proteinExistence type="predicted"/>
<dbReference type="EMBL" id="JAHWQX010000006">
    <property type="protein sequence ID" value="MBW3099198.1"/>
    <property type="molecule type" value="Genomic_DNA"/>
</dbReference>
<feature type="compositionally biased region" description="Low complexity" evidence="1">
    <location>
        <begin position="328"/>
        <end position="346"/>
    </location>
</feature>
<evidence type="ECO:0000313" key="2">
    <source>
        <dbReference type="EMBL" id="MBW3099198.1"/>
    </source>
</evidence>
<keyword evidence="3" id="KW-1185">Reference proteome</keyword>
<feature type="compositionally biased region" description="Polar residues" evidence="1">
    <location>
        <begin position="371"/>
        <end position="382"/>
    </location>
</feature>
<feature type="region of interest" description="Disordered" evidence="1">
    <location>
        <begin position="328"/>
        <end position="382"/>
    </location>
</feature>